<feature type="transmembrane region" description="Helical" evidence="9">
    <location>
        <begin position="317"/>
        <end position="337"/>
    </location>
</feature>
<evidence type="ECO:0000256" key="8">
    <source>
        <dbReference type="ARBA" id="ARBA00023180"/>
    </source>
</evidence>
<dbReference type="GO" id="GO:0015276">
    <property type="term" value="F:ligand-gated monoatomic ion channel activity"/>
    <property type="evidence" value="ECO:0007669"/>
    <property type="project" value="InterPro"/>
</dbReference>
<dbReference type="InterPro" id="IPR052192">
    <property type="entry name" value="Insect_Ionotropic_Sensory_Rcpt"/>
</dbReference>
<gene>
    <name evidence="11" type="ORF">NQ315_006931</name>
</gene>
<comment type="caution">
    <text evidence="11">The sequence shown here is derived from an EMBL/GenBank/DDBJ whole genome shotgun (WGS) entry which is preliminary data.</text>
</comment>
<name>A0AAV8WCU1_9CUCU</name>
<dbReference type="PANTHER" id="PTHR42643">
    <property type="entry name" value="IONOTROPIC RECEPTOR 20A-RELATED"/>
    <property type="match status" value="1"/>
</dbReference>
<evidence type="ECO:0000256" key="9">
    <source>
        <dbReference type="SAM" id="Phobius"/>
    </source>
</evidence>
<feature type="transmembrane region" description="Helical" evidence="9">
    <location>
        <begin position="387"/>
        <end position="408"/>
    </location>
</feature>
<dbReference type="GO" id="GO:0050906">
    <property type="term" value="P:detection of stimulus involved in sensory perception"/>
    <property type="evidence" value="ECO:0007669"/>
    <property type="project" value="UniProtKB-ARBA"/>
</dbReference>
<feature type="transmembrane region" description="Helical" evidence="9">
    <location>
        <begin position="971"/>
        <end position="994"/>
    </location>
</feature>
<evidence type="ECO:0000256" key="2">
    <source>
        <dbReference type="ARBA" id="ARBA00008685"/>
    </source>
</evidence>
<dbReference type="EMBL" id="JANEYG010000003">
    <property type="protein sequence ID" value="KAJ8924147.1"/>
    <property type="molecule type" value="Genomic_DNA"/>
</dbReference>
<dbReference type="AlphaFoldDB" id="A0AAV8WCU1"/>
<feature type="domain" description="Ionotropic glutamate receptor C-terminal" evidence="10">
    <location>
        <begin position="315"/>
        <end position="594"/>
    </location>
</feature>
<evidence type="ECO:0000256" key="6">
    <source>
        <dbReference type="ARBA" id="ARBA00023136"/>
    </source>
</evidence>
<keyword evidence="4 9" id="KW-0812">Transmembrane</keyword>
<dbReference type="Gene3D" id="1.10.287.70">
    <property type="match status" value="2"/>
</dbReference>
<sequence>MNLHIDFLANLLLQQYFLNSRCLLIFTDDFNNFTYNGNLPLVQIGIKDKTLHQDLIFRYFGCQGIVIKNNIPLWTLQTVEKLIRLNFERFNSKRYLILQGSKTEETLSDILKLQELSFVADLVVVEEGPKSLGSGNHFITQENAVYSLWTHQYVGAGDGANKKIFLDLWFSDTKRFKYSKDLYGSKLVNQMGRELRMATFQYEPYSIIGCGVYKSKGSEMSTAVAFARQYNMTPVLVVNQEDYWGEIFENWTGVGLLGNLVLDKADIGFAALYSWEAEYHFLDLSNPLVRTGITCLVPAPRLAAGWLTPLYSYSYQIWIAIGVLLLTCIPGLFFLHYFYSKIIQRNISAKYKNRSRLFESSAFTILKLFVLQVVTKEEIPNGFNGRYFMAMMFLFSLFLTNTYSSGFASIMTVPRYENAVNTVEEFAASGLHWGATQDAWIMSIQNAEEVKRKPVYKTIVGRFISATEENLREYSKTRGYAFSVERLPHENFAVGSYIQEDVIGNFHLMQDDFYWEQCVMMTRKSSVLLPLLNQFVLRAFEAGLIGYWQNEAVALYMDSKVQNAVRHYYHHQDRNVVKLEWSHVQGAFGALCLGYCISLIVCLLIFTDDFNNFTYNGNLPIVQVGIKNKTFDQDLIFRYFGYQGIVIKNNVPLWTFQTVEKLIRLNLERFNSRRYLILQGSKTEEDLSGILELQELSFVADLVLVEEHRKSLGSGNNFITQENTVYSLWTHQYVGTDGSSNKKIMLDFWSSDTKTFKYNKDLYQSKLVNQMGRELRMGTLEYGPSAIIGSSAETSKGSELLTAVTFGKQYNMTPVLVLNLKDYWGEIFENWTGTGLLGNLVLDKADVGFSAMFAWEEEYHYLDISKPLVRTGITCLVPAPRLAAGWLTPLRSYSHQMWIAVGSLVFISVLGLFSLRYFHHKVMVNKNSRYGEIFKKNAIQIFQSSAFTILKLLVLQAVANKEIPIGSKGRYFMGLMFLFSLFLTSTYSSGLASIMTVPRYENPIDTIEQFVDSGLYWGATDEVWITSIEDAEQVQTTTLKILLTVSNVFQPIYKAVVEKFIATSEEKLRELSKTGKYAFGMERLPHVSNSVPLPENFAIGSYLKADVIGNFHLMQDDLYWEHYVIMTRKSSVLLPLLDLFILRLFEAGLIGYWQNEAVTLYMDSKIQQVVKYNYHHQDRVVVKLKWSHVQGAFGVLCLGYTASLFQTFWLES</sequence>
<dbReference type="PANTHER" id="PTHR42643:SF40">
    <property type="entry name" value="IONOTROPIC RECEPTOR 41A-RELATED"/>
    <property type="match status" value="1"/>
</dbReference>
<reference evidence="11 12" key="1">
    <citation type="journal article" date="2023" name="Insect Mol. Biol.">
        <title>Genome sequencing provides insights into the evolution of gene families encoding plant cell wall-degrading enzymes in longhorned beetles.</title>
        <authorList>
            <person name="Shin N.R."/>
            <person name="Okamura Y."/>
            <person name="Kirsch R."/>
            <person name="Pauchet Y."/>
        </authorList>
    </citation>
    <scope>NUCLEOTIDE SEQUENCE [LARGE SCALE GENOMIC DNA]</scope>
    <source>
        <strain evidence="11">EAD_L_NR</strain>
    </source>
</reference>
<evidence type="ECO:0000313" key="11">
    <source>
        <dbReference type="EMBL" id="KAJ8924147.1"/>
    </source>
</evidence>
<proteinExistence type="inferred from homology"/>
<dbReference type="InterPro" id="IPR001320">
    <property type="entry name" value="Iontro_rcpt_C"/>
</dbReference>
<keyword evidence="12" id="KW-1185">Reference proteome</keyword>
<evidence type="ECO:0000256" key="1">
    <source>
        <dbReference type="ARBA" id="ARBA00004651"/>
    </source>
</evidence>
<dbReference type="Pfam" id="PF00060">
    <property type="entry name" value="Lig_chan"/>
    <property type="match status" value="2"/>
</dbReference>
<feature type="transmembrane region" description="Helical" evidence="9">
    <location>
        <begin position="1132"/>
        <end position="1153"/>
    </location>
</feature>
<feature type="domain" description="Ionotropic glutamate receptor C-terminal" evidence="10">
    <location>
        <begin position="895"/>
        <end position="1199"/>
    </location>
</feature>
<feature type="transmembrane region" description="Helical" evidence="9">
    <location>
        <begin position="897"/>
        <end position="918"/>
    </location>
</feature>
<keyword evidence="7" id="KW-0675">Receptor</keyword>
<dbReference type="GO" id="GO:0005886">
    <property type="term" value="C:plasma membrane"/>
    <property type="evidence" value="ECO:0007669"/>
    <property type="project" value="UniProtKB-SubCell"/>
</dbReference>
<feature type="transmembrane region" description="Helical" evidence="9">
    <location>
        <begin position="1191"/>
        <end position="1210"/>
    </location>
</feature>
<dbReference type="Gene3D" id="3.40.190.10">
    <property type="entry name" value="Periplasmic binding protein-like II"/>
    <property type="match status" value="2"/>
</dbReference>
<evidence type="ECO:0000259" key="10">
    <source>
        <dbReference type="Pfam" id="PF00060"/>
    </source>
</evidence>
<feature type="transmembrane region" description="Helical" evidence="9">
    <location>
        <begin position="357"/>
        <end position="375"/>
    </location>
</feature>
<keyword evidence="8" id="KW-0325">Glycoprotein</keyword>
<evidence type="ECO:0000256" key="4">
    <source>
        <dbReference type="ARBA" id="ARBA00022692"/>
    </source>
</evidence>
<dbReference type="SUPFAM" id="SSF53850">
    <property type="entry name" value="Periplasmic binding protein-like II"/>
    <property type="match status" value="2"/>
</dbReference>
<evidence type="ECO:0000313" key="12">
    <source>
        <dbReference type="Proteomes" id="UP001159042"/>
    </source>
</evidence>
<evidence type="ECO:0000256" key="7">
    <source>
        <dbReference type="ARBA" id="ARBA00023170"/>
    </source>
</evidence>
<keyword evidence="6 9" id="KW-0472">Membrane</keyword>
<feature type="transmembrane region" description="Helical" evidence="9">
    <location>
        <begin position="587"/>
        <end position="606"/>
    </location>
</feature>
<keyword evidence="3" id="KW-1003">Cell membrane</keyword>
<evidence type="ECO:0000256" key="3">
    <source>
        <dbReference type="ARBA" id="ARBA00022475"/>
    </source>
</evidence>
<protein>
    <recommendedName>
        <fullName evidence="10">Ionotropic glutamate receptor C-terminal domain-containing protein</fullName>
    </recommendedName>
</protein>
<dbReference type="Proteomes" id="UP001159042">
    <property type="component" value="Unassembled WGS sequence"/>
</dbReference>
<comment type="subcellular location">
    <subcellularLocation>
        <location evidence="1">Cell membrane</location>
        <topology evidence="1">Multi-pass membrane protein</topology>
    </subcellularLocation>
</comment>
<organism evidence="11 12">
    <name type="scientific">Exocentrus adspersus</name>
    <dbReference type="NCBI Taxonomy" id="1586481"/>
    <lineage>
        <taxon>Eukaryota</taxon>
        <taxon>Metazoa</taxon>
        <taxon>Ecdysozoa</taxon>
        <taxon>Arthropoda</taxon>
        <taxon>Hexapoda</taxon>
        <taxon>Insecta</taxon>
        <taxon>Pterygota</taxon>
        <taxon>Neoptera</taxon>
        <taxon>Endopterygota</taxon>
        <taxon>Coleoptera</taxon>
        <taxon>Polyphaga</taxon>
        <taxon>Cucujiformia</taxon>
        <taxon>Chrysomeloidea</taxon>
        <taxon>Cerambycidae</taxon>
        <taxon>Lamiinae</taxon>
        <taxon>Acanthocinini</taxon>
        <taxon>Exocentrus</taxon>
    </lineage>
</organism>
<accession>A0AAV8WCU1</accession>
<keyword evidence="5 9" id="KW-1133">Transmembrane helix</keyword>
<evidence type="ECO:0000256" key="5">
    <source>
        <dbReference type="ARBA" id="ARBA00022989"/>
    </source>
</evidence>
<feature type="transmembrane region" description="Helical" evidence="9">
    <location>
        <begin position="939"/>
        <end position="959"/>
    </location>
</feature>
<comment type="similarity">
    <text evidence="2">Belongs to the glutamate-gated ion channel (TC 1.A.10.1) family.</text>
</comment>